<name>A0A0M1VS84_FUSVC</name>
<dbReference type="Proteomes" id="UP000004925">
    <property type="component" value="Unassembled WGS sequence"/>
</dbReference>
<reference evidence="2 3" key="1">
    <citation type="submission" date="2011-10" db="EMBL/GenBank/DDBJ databases">
        <title>The Genome Sequence of Fusobacterium sp. 4_1_13.</title>
        <authorList>
            <consortium name="The Broad Institute Genome Sequencing Platform"/>
            <person name="Earl A."/>
            <person name="Ward D."/>
            <person name="Feldgarden M."/>
            <person name="Gevers D."/>
            <person name="Strauss J."/>
            <person name="Ambrose C."/>
            <person name="Allen-Vercoe E."/>
            <person name="Young S.K."/>
            <person name="Zeng Q."/>
            <person name="Gargeya S."/>
            <person name="Fitzgerald M."/>
            <person name="Haas B."/>
            <person name="Abouelleil A."/>
            <person name="Alvarado L."/>
            <person name="Arachchi H.M."/>
            <person name="Berlin A."/>
            <person name="Brown A."/>
            <person name="Chapman S.B."/>
            <person name="Chen Z."/>
            <person name="Dunbar C."/>
            <person name="Freedman E."/>
            <person name="Gearin G."/>
            <person name="Goldberg J."/>
            <person name="Griggs A."/>
            <person name="Gujja S."/>
            <person name="Heiman D."/>
            <person name="Howarth C."/>
            <person name="Larson L."/>
            <person name="Lui A."/>
            <person name="MacDonald P.J."/>
            <person name="Montmayeur A."/>
            <person name="Murphy C."/>
            <person name="Neiman D."/>
            <person name="Pearson M."/>
            <person name="Priest M."/>
            <person name="Roberts A."/>
            <person name="Saif S."/>
            <person name="Shea T."/>
            <person name="Shenoy N."/>
            <person name="Sisk P."/>
            <person name="Stolte C."/>
            <person name="Sykes S."/>
            <person name="Wortman J."/>
            <person name="Nusbaum C."/>
            <person name="Birren B."/>
        </authorList>
    </citation>
    <scope>NUCLEOTIDE SEQUENCE [LARGE SCALE GENOMIC DNA]</scope>
    <source>
        <strain evidence="2 3">4_1_13</strain>
    </source>
</reference>
<gene>
    <name evidence="2" type="ORF">FSCG_00191</name>
</gene>
<feature type="region of interest" description="Disordered" evidence="1">
    <location>
        <begin position="222"/>
        <end position="241"/>
    </location>
</feature>
<accession>A0A0M1VS84</accession>
<evidence type="ECO:0000256" key="1">
    <source>
        <dbReference type="SAM" id="MobiDB-lite"/>
    </source>
</evidence>
<sequence>MKIRSVETALRADVSQNVPNGVDALGIFDNLIQPIFPFPLENLSIILSFSEMEGPTMYQIRVNAPNDDLISKGDFGVLPDQFGYGRKVVNLGGILITERGKYTVDIFEIGADNKLKFIKTKRLFNADYPPQREISDAEKEAILADEKLIRMVKTEFKPFEFANDESVKPIKLQISLDNSVPVEEGYIAFPEDNTIEIKGKKFDLTGMRRHVEWMFGRPIPRVEEETSNEEDIKEEKVEENK</sequence>
<dbReference type="RefSeq" id="WP_008802526.1">
    <property type="nucleotide sequence ID" value="NZ_KQ235735.1"/>
</dbReference>
<protein>
    <submittedName>
        <fullName evidence="2">Uncharacterized protein</fullName>
    </submittedName>
</protein>
<dbReference type="EMBL" id="ACDE02000013">
    <property type="protein sequence ID" value="EEO39478.1"/>
    <property type="molecule type" value="Genomic_DNA"/>
</dbReference>
<dbReference type="HOGENOM" id="CLU_1174048_0_0_0"/>
<evidence type="ECO:0000313" key="3">
    <source>
        <dbReference type="Proteomes" id="UP000004925"/>
    </source>
</evidence>
<comment type="caution">
    <text evidence="2">The sequence shown here is derived from an EMBL/GenBank/DDBJ whole genome shotgun (WGS) entry which is preliminary data.</text>
</comment>
<dbReference type="AlphaFoldDB" id="A0A0M1VS84"/>
<organism evidence="2 3">
    <name type="scientific">Fusobacterium vincentii 4_1_13</name>
    <dbReference type="NCBI Taxonomy" id="469606"/>
    <lineage>
        <taxon>Bacteria</taxon>
        <taxon>Fusobacteriati</taxon>
        <taxon>Fusobacteriota</taxon>
        <taxon>Fusobacteriia</taxon>
        <taxon>Fusobacteriales</taxon>
        <taxon>Fusobacteriaceae</taxon>
        <taxon>Fusobacterium</taxon>
    </lineage>
</organism>
<dbReference type="GeneID" id="79798741"/>
<evidence type="ECO:0000313" key="2">
    <source>
        <dbReference type="EMBL" id="EEO39478.1"/>
    </source>
</evidence>
<dbReference type="eggNOG" id="ENOG502Z81M">
    <property type="taxonomic scope" value="Bacteria"/>
</dbReference>
<proteinExistence type="predicted"/>